<dbReference type="PANTHER" id="PTHR24422:SF21">
    <property type="entry name" value="CHEMOTAXIS PROTEIN METHYLTRANSFERASE 1"/>
    <property type="match status" value="1"/>
</dbReference>
<organism evidence="2 3">
    <name type="scientific">Sphingomonas sanxanigenens</name>
    <dbReference type="NCBI Taxonomy" id="397260"/>
    <lineage>
        <taxon>Bacteria</taxon>
        <taxon>Pseudomonadati</taxon>
        <taxon>Pseudomonadota</taxon>
        <taxon>Alphaproteobacteria</taxon>
        <taxon>Sphingomonadales</taxon>
        <taxon>Sphingomonadaceae</taxon>
        <taxon>Sphingomonas</taxon>
    </lineage>
</organism>
<dbReference type="Gene3D" id="3.40.50.150">
    <property type="entry name" value="Vaccinia Virus protein VP39"/>
    <property type="match status" value="1"/>
</dbReference>
<dbReference type="SUPFAM" id="SSF47757">
    <property type="entry name" value="Chemotaxis receptor methyltransferase CheR, N-terminal domain"/>
    <property type="match status" value="1"/>
</dbReference>
<dbReference type="PANTHER" id="PTHR24422">
    <property type="entry name" value="CHEMOTAXIS PROTEIN METHYLTRANSFERASE"/>
    <property type="match status" value="1"/>
</dbReference>
<dbReference type="EMBL" id="QFNN01000121">
    <property type="protein sequence ID" value="PZO87655.1"/>
    <property type="molecule type" value="Genomic_DNA"/>
</dbReference>
<comment type="caution">
    <text evidence="2">The sequence shown here is derived from an EMBL/GenBank/DDBJ whole genome shotgun (WGS) entry which is preliminary data.</text>
</comment>
<dbReference type="InterPro" id="IPR000780">
    <property type="entry name" value="CheR_MeTrfase"/>
</dbReference>
<dbReference type="SMART" id="SM00138">
    <property type="entry name" value="MeTrc"/>
    <property type="match status" value="1"/>
</dbReference>
<reference evidence="2 3" key="1">
    <citation type="submission" date="2017-08" db="EMBL/GenBank/DDBJ databases">
        <title>Infants hospitalized years apart are colonized by the same room-sourced microbial strains.</title>
        <authorList>
            <person name="Brooks B."/>
            <person name="Olm M.R."/>
            <person name="Firek B.A."/>
            <person name="Baker R."/>
            <person name="Thomas B.C."/>
            <person name="Morowitz M.J."/>
            <person name="Banfield J.F."/>
        </authorList>
    </citation>
    <scope>NUCLEOTIDE SEQUENCE [LARGE SCALE GENOMIC DNA]</scope>
    <source>
        <strain evidence="2">S2_018_000_R2_101</strain>
    </source>
</reference>
<dbReference type="InterPro" id="IPR050903">
    <property type="entry name" value="Bact_Chemotaxis_MeTrfase"/>
</dbReference>
<dbReference type="PROSITE" id="PS50123">
    <property type="entry name" value="CHER"/>
    <property type="match status" value="1"/>
</dbReference>
<dbReference type="GO" id="GO:0008757">
    <property type="term" value="F:S-adenosylmethionine-dependent methyltransferase activity"/>
    <property type="evidence" value="ECO:0007669"/>
    <property type="project" value="InterPro"/>
</dbReference>
<dbReference type="InterPro" id="IPR022642">
    <property type="entry name" value="CheR_C"/>
</dbReference>
<evidence type="ECO:0000259" key="1">
    <source>
        <dbReference type="PROSITE" id="PS50123"/>
    </source>
</evidence>
<name>A0A2W5BX52_9SPHN</name>
<dbReference type="InterPro" id="IPR029063">
    <property type="entry name" value="SAM-dependent_MTases_sf"/>
</dbReference>
<dbReference type="SUPFAM" id="SSF53335">
    <property type="entry name" value="S-adenosyl-L-methionine-dependent methyltransferases"/>
    <property type="match status" value="1"/>
</dbReference>
<sequence length="280" mass="31274">MRTITSPTRFLADLLERHTGQQLAENRLWRVEAALRPLLREKGLTSLAALADLLASGGGRPLEVAAVEAMLNNETFFFRDQAVFTLFQTGALEKLREARAKDRRLRIWSAGCSTGQEAYSLAMIFADSPARWDGWSIDLIASDISQSAIDQARAGRFSQFEIQRGLPVLQMLRWFEQKGDQWVASAELGSRIRFQRHNLLDPAPFAGRADAILCRNLLLYFTPDRRRTAFARLAGACAKDGYLMLGAGETVIGQTEDFVSDPGLRGLYRPREFLGARHAA</sequence>
<dbReference type="AlphaFoldDB" id="A0A2W5BX52"/>
<evidence type="ECO:0000313" key="2">
    <source>
        <dbReference type="EMBL" id="PZO87655.1"/>
    </source>
</evidence>
<accession>A0A2W5BX52</accession>
<dbReference type="Pfam" id="PF01739">
    <property type="entry name" value="CheR"/>
    <property type="match status" value="1"/>
</dbReference>
<protein>
    <submittedName>
        <fullName evidence="2">Chemotaxis protein CheR</fullName>
    </submittedName>
</protein>
<evidence type="ECO:0000313" key="3">
    <source>
        <dbReference type="Proteomes" id="UP000249066"/>
    </source>
</evidence>
<dbReference type="Proteomes" id="UP000249066">
    <property type="component" value="Unassembled WGS sequence"/>
</dbReference>
<dbReference type="PRINTS" id="PR00996">
    <property type="entry name" value="CHERMTFRASE"/>
</dbReference>
<gene>
    <name evidence="2" type="ORF">DI623_14330</name>
</gene>
<proteinExistence type="predicted"/>
<feature type="domain" description="CheR-type methyltransferase" evidence="1">
    <location>
        <begin position="1"/>
        <end position="272"/>
    </location>
</feature>